<keyword evidence="1" id="KW-0645">Protease</keyword>
<organism evidence="1 2">
    <name type="scientific">Acorus calamus</name>
    <name type="common">Sweet flag</name>
    <dbReference type="NCBI Taxonomy" id="4465"/>
    <lineage>
        <taxon>Eukaryota</taxon>
        <taxon>Viridiplantae</taxon>
        <taxon>Streptophyta</taxon>
        <taxon>Embryophyta</taxon>
        <taxon>Tracheophyta</taxon>
        <taxon>Spermatophyta</taxon>
        <taxon>Magnoliopsida</taxon>
        <taxon>Liliopsida</taxon>
        <taxon>Acoraceae</taxon>
        <taxon>Acorus</taxon>
    </lineage>
</organism>
<dbReference type="EMBL" id="JAUJYO010000002">
    <property type="protein sequence ID" value="KAK1323175.1"/>
    <property type="molecule type" value="Genomic_DNA"/>
</dbReference>
<dbReference type="Proteomes" id="UP001180020">
    <property type="component" value="Unassembled WGS sequence"/>
</dbReference>
<dbReference type="FunFam" id="2.40.10.10:FF:000074">
    <property type="entry name" value="glyoxysomal processing protease, glyoxysomal-like"/>
    <property type="match status" value="1"/>
</dbReference>
<keyword evidence="1" id="KW-0378">Hydrolase</keyword>
<dbReference type="InterPro" id="IPR043504">
    <property type="entry name" value="Peptidase_S1_PA_chymotrypsin"/>
</dbReference>
<name>A0AAV9FEK6_ACOCL</name>
<dbReference type="Gene3D" id="2.40.10.10">
    <property type="entry name" value="Trypsin-like serine proteases"/>
    <property type="match status" value="3"/>
</dbReference>
<evidence type="ECO:0000313" key="1">
    <source>
        <dbReference type="EMBL" id="KAK1323175.1"/>
    </source>
</evidence>
<sequence>MELPEIVRVARQFSVLVKIHGPDSKGLRMRGHAFHLYESGVTTLSASGLLLPDSIPVSPSIIQRLQSLHLSGLIVTTASIVEPFLSSRNGDRESQAPHELIATTRIDVIMEGVEAGDGSDGQNIRTLPAQLLEVVDIPSASSALQSLVEAHGGSVPSYSWEVGWSLAPLNPSSQPTMDAFQRQESIHSNVSAMSETRLAFLGVPIVDCKVFPHINISESSERGDLLLVMGSPFGMLSPTHFLNSIAVGTVANCFPAGSDSSSLLIADVRCLPGMEGGPAFDKNAHLMGILMKPLHQRGGGAEIQLVITWDAIATACGSGLENKHQRARGENDEEKLHERQAIPFSNSCKHKRATGDFCEDPVSHYLPQSPSEKAATSVALITIGDGSWASGIVLNNNGLILTNAHLLEPWRFGKSHVLGATNDPKASSPDSQLYRSLFHQHERTRLEEKQSFPSQSLWVSDTSFSNEQAFTFSYSSHRGKRIRVRLDHMEPRIWCNATVVYVSKGPLDIALLQLQPVPDKLRAIIPEFVCPSTGSEVHVIGHGLFGPRYGLGPSLSSGVVSKVVKSPIPVISKEKVLPAMLETTAAIYPGASGGALVNLDGHMIGLITSNAKHGGGTIIPHMNFSIPCAALEPVFKFSKDMQDLSMLHALDEPNELLSSIWALMPSPSSKPKSLMEKFKEGKGSRFAKFLAENQAEIALVGKDQPLKAKPTLQSKL</sequence>
<dbReference type="PANTHER" id="PTHR21004:SF0">
    <property type="entry name" value="PEROXISOMAL LEADER PEPTIDE-PROCESSING PROTEASE"/>
    <property type="match status" value="1"/>
</dbReference>
<dbReference type="GO" id="GO:0016485">
    <property type="term" value="P:protein processing"/>
    <property type="evidence" value="ECO:0007669"/>
    <property type="project" value="InterPro"/>
</dbReference>
<keyword evidence="2" id="KW-1185">Reference proteome</keyword>
<dbReference type="FunFam" id="2.40.10.10:FF:000096">
    <property type="entry name" value="Glyoxysomal processing protease glyoxysomal"/>
    <property type="match status" value="1"/>
</dbReference>
<dbReference type="SUPFAM" id="SSF50494">
    <property type="entry name" value="Trypsin-like serine proteases"/>
    <property type="match status" value="2"/>
</dbReference>
<dbReference type="GO" id="GO:0005777">
    <property type="term" value="C:peroxisome"/>
    <property type="evidence" value="ECO:0007669"/>
    <property type="project" value="InterPro"/>
</dbReference>
<dbReference type="AlphaFoldDB" id="A0AAV9FEK6"/>
<accession>A0AAV9FEK6</accession>
<comment type="caution">
    <text evidence="1">The sequence shown here is derived from an EMBL/GenBank/DDBJ whole genome shotgun (WGS) entry which is preliminary data.</text>
</comment>
<dbReference type="InterPro" id="IPR009003">
    <property type="entry name" value="Peptidase_S1_PA"/>
</dbReference>
<dbReference type="InterPro" id="IPR039245">
    <property type="entry name" value="TYSND1/DEG15"/>
</dbReference>
<reference evidence="1" key="2">
    <citation type="submission" date="2023-06" db="EMBL/GenBank/DDBJ databases">
        <authorList>
            <person name="Ma L."/>
            <person name="Liu K.-W."/>
            <person name="Li Z."/>
            <person name="Hsiao Y.-Y."/>
            <person name="Qi Y."/>
            <person name="Fu T."/>
            <person name="Tang G."/>
            <person name="Zhang D."/>
            <person name="Sun W.-H."/>
            <person name="Liu D.-K."/>
            <person name="Li Y."/>
            <person name="Chen G.-Z."/>
            <person name="Liu X.-D."/>
            <person name="Liao X.-Y."/>
            <person name="Jiang Y.-T."/>
            <person name="Yu X."/>
            <person name="Hao Y."/>
            <person name="Huang J."/>
            <person name="Zhao X.-W."/>
            <person name="Ke S."/>
            <person name="Chen Y.-Y."/>
            <person name="Wu W.-L."/>
            <person name="Hsu J.-L."/>
            <person name="Lin Y.-F."/>
            <person name="Huang M.-D."/>
            <person name="Li C.-Y."/>
            <person name="Huang L."/>
            <person name="Wang Z.-W."/>
            <person name="Zhao X."/>
            <person name="Zhong W.-Y."/>
            <person name="Peng D.-H."/>
            <person name="Ahmad S."/>
            <person name="Lan S."/>
            <person name="Zhang J.-S."/>
            <person name="Tsai W.-C."/>
            <person name="Van De Peer Y."/>
            <person name="Liu Z.-J."/>
        </authorList>
    </citation>
    <scope>NUCLEOTIDE SEQUENCE</scope>
    <source>
        <strain evidence="1">CP</strain>
        <tissue evidence="1">Leaves</tissue>
    </source>
</reference>
<dbReference type="PANTHER" id="PTHR21004">
    <property type="entry name" value="SERINE PROTEASE-RELATED"/>
    <property type="match status" value="1"/>
</dbReference>
<dbReference type="GO" id="GO:0004252">
    <property type="term" value="F:serine-type endopeptidase activity"/>
    <property type="evidence" value="ECO:0007669"/>
    <property type="project" value="InterPro"/>
</dbReference>
<proteinExistence type="predicted"/>
<gene>
    <name evidence="1" type="primary">DEG15</name>
    <name evidence="1" type="ORF">QJS10_CPA02g00022</name>
</gene>
<dbReference type="Pfam" id="PF13365">
    <property type="entry name" value="Trypsin_2"/>
    <property type="match status" value="2"/>
</dbReference>
<reference evidence="1" key="1">
    <citation type="journal article" date="2023" name="Nat. Commun.">
        <title>Diploid and tetraploid genomes of Acorus and the evolution of monocots.</title>
        <authorList>
            <person name="Ma L."/>
            <person name="Liu K.W."/>
            <person name="Li Z."/>
            <person name="Hsiao Y.Y."/>
            <person name="Qi Y."/>
            <person name="Fu T."/>
            <person name="Tang G.D."/>
            <person name="Zhang D."/>
            <person name="Sun W.H."/>
            <person name="Liu D.K."/>
            <person name="Li Y."/>
            <person name="Chen G.Z."/>
            <person name="Liu X.D."/>
            <person name="Liao X.Y."/>
            <person name="Jiang Y.T."/>
            <person name="Yu X."/>
            <person name="Hao Y."/>
            <person name="Huang J."/>
            <person name="Zhao X.W."/>
            <person name="Ke S."/>
            <person name="Chen Y.Y."/>
            <person name="Wu W.L."/>
            <person name="Hsu J.L."/>
            <person name="Lin Y.F."/>
            <person name="Huang M.D."/>
            <person name="Li C.Y."/>
            <person name="Huang L."/>
            <person name="Wang Z.W."/>
            <person name="Zhao X."/>
            <person name="Zhong W.Y."/>
            <person name="Peng D.H."/>
            <person name="Ahmad S."/>
            <person name="Lan S."/>
            <person name="Zhang J.S."/>
            <person name="Tsai W.C."/>
            <person name="Van de Peer Y."/>
            <person name="Liu Z.J."/>
        </authorList>
    </citation>
    <scope>NUCLEOTIDE SEQUENCE</scope>
    <source>
        <strain evidence="1">CP</strain>
    </source>
</reference>
<evidence type="ECO:0000313" key="2">
    <source>
        <dbReference type="Proteomes" id="UP001180020"/>
    </source>
</evidence>
<protein>
    <submittedName>
        <fullName evidence="1">Glyoxysomal processing protease, glyoxysomal</fullName>
    </submittedName>
</protein>